<reference evidence="2 3" key="1">
    <citation type="submission" date="2023-06" db="EMBL/GenBank/DDBJ databases">
        <title>Five Gram-positive bacteria isolated from mangrove sediments in Shenzhen, Guangdong, China.</title>
        <authorList>
            <person name="Yu S."/>
            <person name="Zheng W."/>
            <person name="Huang Y."/>
        </authorList>
    </citation>
    <scope>NUCLEOTIDE SEQUENCE [LARGE SCALE GENOMIC DNA]</scope>
    <source>
        <strain evidence="2 3">SaN35-3</strain>
    </source>
</reference>
<sequence length="87" mass="10200">MKFNWRKFEKGLIRALLYGFLAGLYFGVIFISREKEVDGYTFQSTLSDHLFNIIKLSFTISLISAAVYLLWVYYMPSQKTENNRDNG</sequence>
<name>A0ABY9JSH2_9BACI</name>
<organism evidence="2 3">
    <name type="scientific">Bacillus carboniphilus</name>
    <dbReference type="NCBI Taxonomy" id="86663"/>
    <lineage>
        <taxon>Bacteria</taxon>
        <taxon>Bacillati</taxon>
        <taxon>Bacillota</taxon>
        <taxon>Bacilli</taxon>
        <taxon>Bacillales</taxon>
        <taxon>Bacillaceae</taxon>
        <taxon>Bacillus</taxon>
    </lineage>
</organism>
<feature type="transmembrane region" description="Helical" evidence="1">
    <location>
        <begin position="12"/>
        <end position="33"/>
    </location>
</feature>
<evidence type="ECO:0000313" key="2">
    <source>
        <dbReference type="EMBL" id="WLR41443.1"/>
    </source>
</evidence>
<keyword evidence="1" id="KW-1133">Transmembrane helix</keyword>
<gene>
    <name evidence="2" type="ORF">LC087_11085</name>
</gene>
<dbReference type="Proteomes" id="UP001197974">
    <property type="component" value="Chromosome"/>
</dbReference>
<evidence type="ECO:0000313" key="3">
    <source>
        <dbReference type="Proteomes" id="UP001197974"/>
    </source>
</evidence>
<dbReference type="EMBL" id="CP129013">
    <property type="protein sequence ID" value="WLR41443.1"/>
    <property type="molecule type" value="Genomic_DNA"/>
</dbReference>
<dbReference type="RefSeq" id="WP_226542022.1">
    <property type="nucleotide sequence ID" value="NZ_CP129013.1"/>
</dbReference>
<accession>A0ABY9JSH2</accession>
<feature type="transmembrane region" description="Helical" evidence="1">
    <location>
        <begin position="53"/>
        <end position="74"/>
    </location>
</feature>
<keyword evidence="1" id="KW-0812">Transmembrane</keyword>
<proteinExistence type="predicted"/>
<protein>
    <submittedName>
        <fullName evidence="2">Uncharacterized protein</fullName>
    </submittedName>
</protein>
<keyword evidence="1" id="KW-0472">Membrane</keyword>
<evidence type="ECO:0000256" key="1">
    <source>
        <dbReference type="SAM" id="Phobius"/>
    </source>
</evidence>
<keyword evidence="3" id="KW-1185">Reference proteome</keyword>